<comment type="caution">
    <text evidence="3">The sequence shown here is derived from an EMBL/GenBank/DDBJ whole genome shotgun (WGS) entry which is preliminary data.</text>
</comment>
<comment type="similarity">
    <text evidence="1">Belongs to the metallo-dependent hydrolases superfamily.</text>
</comment>
<dbReference type="Proteomes" id="UP000295493">
    <property type="component" value="Unassembled WGS sequence"/>
</dbReference>
<dbReference type="GO" id="GO:0016787">
    <property type="term" value="F:hydrolase activity"/>
    <property type="evidence" value="ECO:0007669"/>
    <property type="project" value="UniProtKB-KW"/>
</dbReference>
<evidence type="ECO:0000313" key="3">
    <source>
        <dbReference type="EMBL" id="TDN78615.1"/>
    </source>
</evidence>
<dbReference type="SUPFAM" id="SSF51556">
    <property type="entry name" value="Metallo-dependent hydrolases"/>
    <property type="match status" value="1"/>
</dbReference>
<accession>A0A4R6FE73</accession>
<evidence type="ECO:0000313" key="4">
    <source>
        <dbReference type="Proteomes" id="UP000295493"/>
    </source>
</evidence>
<dbReference type="InterPro" id="IPR032466">
    <property type="entry name" value="Metal_Hydrolase"/>
</dbReference>
<reference evidence="3 4" key="1">
    <citation type="submission" date="2019-03" db="EMBL/GenBank/DDBJ databases">
        <title>Genomic Encyclopedia of Type Strains, Phase IV (KMG-IV): sequencing the most valuable type-strain genomes for metagenomic binning, comparative biology and taxonomic classification.</title>
        <authorList>
            <person name="Goeker M."/>
        </authorList>
    </citation>
    <scope>NUCLEOTIDE SEQUENCE [LARGE SCALE GENOMIC DNA]</scope>
    <source>
        <strain evidence="3 4">DSM 25059</strain>
    </source>
</reference>
<sequence>MTIAFVDAHIHLWELARLDYPWLTPPFDESGPNGSVAGIARDFTVADYRALMADWHVVGAVHVDAGAAPHHALAETEWLEGVADAEGLPSGIIGFAALNDPSVGRLLERHAAYPRVRGIRQIVNWHPDPVRSYTPRDFTTDEQWAKGYGLLARYGLSFDLQCYPGQMAGLARLIERHPDIPVIINHLGMPVLTDLDGIDDWRHGLRALAALPHVAIKLSGLGFIARDWTIGRVRPFLMEAIELFGTTRCMVASDVPTDLLFAPVGRYIETYRDLSAGFSEDERRDLFGRNANRIYRLGLDL</sequence>
<feature type="domain" description="Amidohydrolase-related" evidence="2">
    <location>
        <begin position="6"/>
        <end position="297"/>
    </location>
</feature>
<dbReference type="Gene3D" id="3.20.20.140">
    <property type="entry name" value="Metal-dependent hydrolases"/>
    <property type="match status" value="1"/>
</dbReference>
<organism evidence="3 4">
    <name type="scientific">Stakelama pacifica</name>
    <dbReference type="NCBI Taxonomy" id="517720"/>
    <lineage>
        <taxon>Bacteria</taxon>
        <taxon>Pseudomonadati</taxon>
        <taxon>Pseudomonadota</taxon>
        <taxon>Alphaproteobacteria</taxon>
        <taxon>Sphingomonadales</taxon>
        <taxon>Sphingomonadaceae</taxon>
        <taxon>Stakelama</taxon>
    </lineage>
</organism>
<dbReference type="PANTHER" id="PTHR43569">
    <property type="entry name" value="AMIDOHYDROLASE"/>
    <property type="match status" value="1"/>
</dbReference>
<dbReference type="AlphaFoldDB" id="A0A4R6FE73"/>
<protein>
    <submittedName>
        <fullName evidence="3">Putative TIM-barrel fold metal-dependent hydrolase</fullName>
    </submittedName>
</protein>
<dbReference type="InterPro" id="IPR052350">
    <property type="entry name" value="Metallo-dep_Lactonases"/>
</dbReference>
<dbReference type="Pfam" id="PF04909">
    <property type="entry name" value="Amidohydro_2"/>
    <property type="match status" value="1"/>
</dbReference>
<keyword evidence="3" id="KW-0378">Hydrolase</keyword>
<dbReference type="EMBL" id="SNWD01000016">
    <property type="protein sequence ID" value="TDN78615.1"/>
    <property type="molecule type" value="Genomic_DNA"/>
</dbReference>
<evidence type="ECO:0000256" key="1">
    <source>
        <dbReference type="ARBA" id="ARBA00038310"/>
    </source>
</evidence>
<name>A0A4R6FE73_9SPHN</name>
<dbReference type="InterPro" id="IPR006680">
    <property type="entry name" value="Amidohydro-rel"/>
</dbReference>
<dbReference type="RefSeq" id="WP_133496914.1">
    <property type="nucleotide sequence ID" value="NZ_BMLU01000015.1"/>
</dbReference>
<evidence type="ECO:0000259" key="2">
    <source>
        <dbReference type="Pfam" id="PF04909"/>
    </source>
</evidence>
<dbReference type="OrthoDB" id="9787654at2"/>
<gene>
    <name evidence="3" type="ORF">EV664_11658</name>
</gene>
<dbReference type="PANTHER" id="PTHR43569:SF2">
    <property type="entry name" value="AMIDOHYDROLASE-RELATED DOMAIN-CONTAINING PROTEIN"/>
    <property type="match status" value="1"/>
</dbReference>
<proteinExistence type="inferred from homology"/>
<keyword evidence="4" id="KW-1185">Reference proteome</keyword>